<proteinExistence type="predicted"/>
<reference evidence="2" key="1">
    <citation type="journal article" date="2019" name="Int. J. Syst. Evol. Microbiol.">
        <title>The Global Catalogue of Microorganisms (GCM) 10K type strain sequencing project: providing services to taxonomists for standard genome sequencing and annotation.</title>
        <authorList>
            <consortium name="The Broad Institute Genomics Platform"/>
            <consortium name="The Broad Institute Genome Sequencing Center for Infectious Disease"/>
            <person name="Wu L."/>
            <person name="Ma J."/>
        </authorList>
    </citation>
    <scope>NUCLEOTIDE SEQUENCE [LARGE SCALE GENOMIC DNA]</scope>
    <source>
        <strain evidence="2">JCM 5067</strain>
    </source>
</reference>
<evidence type="ECO:0000313" key="1">
    <source>
        <dbReference type="EMBL" id="GAA0599783.1"/>
    </source>
</evidence>
<name>A0ABP3R1T8_9ACTN</name>
<accession>A0ABP3R1T8</accession>
<gene>
    <name evidence="1" type="ORF">GCM10010394_31590</name>
</gene>
<organism evidence="1 2">
    <name type="scientific">Streptomyces crystallinus</name>
    <dbReference type="NCBI Taxonomy" id="68191"/>
    <lineage>
        <taxon>Bacteria</taxon>
        <taxon>Bacillati</taxon>
        <taxon>Actinomycetota</taxon>
        <taxon>Actinomycetes</taxon>
        <taxon>Kitasatosporales</taxon>
        <taxon>Streptomycetaceae</taxon>
        <taxon>Streptomyces</taxon>
    </lineage>
</organism>
<evidence type="ECO:0000313" key="2">
    <source>
        <dbReference type="Proteomes" id="UP001500668"/>
    </source>
</evidence>
<protein>
    <submittedName>
        <fullName evidence="1">Uncharacterized protein</fullName>
    </submittedName>
</protein>
<dbReference type="EMBL" id="BAAACA010000015">
    <property type="protein sequence ID" value="GAA0599783.1"/>
    <property type="molecule type" value="Genomic_DNA"/>
</dbReference>
<sequence>MADHWVPTTGTYAVDTTSGRIGEVRKLFEGSAYLVPPGGGAEWAVAPDKLRAPTNHEAFRARVWTRPVGSL</sequence>
<dbReference type="Proteomes" id="UP001500668">
    <property type="component" value="Unassembled WGS sequence"/>
</dbReference>
<comment type="caution">
    <text evidence="1">The sequence shown here is derived from an EMBL/GenBank/DDBJ whole genome shotgun (WGS) entry which is preliminary data.</text>
</comment>
<keyword evidence="2" id="KW-1185">Reference proteome</keyword>